<accession>A0A243RJT3</accession>
<keyword evidence="1" id="KW-0472">Membrane</keyword>
<dbReference type="Proteomes" id="UP000195105">
    <property type="component" value="Unassembled WGS sequence"/>
</dbReference>
<protein>
    <submittedName>
        <fullName evidence="2">Uncharacterized protein</fullName>
    </submittedName>
</protein>
<name>A0A243RJT3_9ACTN</name>
<keyword evidence="3" id="KW-1185">Reference proteome</keyword>
<dbReference type="RefSeq" id="WP_086604635.1">
    <property type="nucleotide sequence ID" value="NZ_NGFN01000309.1"/>
</dbReference>
<evidence type="ECO:0000313" key="2">
    <source>
        <dbReference type="EMBL" id="OUC95148.1"/>
    </source>
</evidence>
<dbReference type="EMBL" id="NGFN01000309">
    <property type="protein sequence ID" value="OUC95148.1"/>
    <property type="molecule type" value="Genomic_DNA"/>
</dbReference>
<feature type="transmembrane region" description="Helical" evidence="1">
    <location>
        <begin position="64"/>
        <end position="81"/>
    </location>
</feature>
<dbReference type="AlphaFoldDB" id="A0A243RJT3"/>
<keyword evidence="1" id="KW-1133">Transmembrane helix</keyword>
<evidence type="ECO:0000256" key="1">
    <source>
        <dbReference type="SAM" id="Phobius"/>
    </source>
</evidence>
<organism evidence="2 3">
    <name type="scientific">Streptomyces swartbergensis</name>
    <dbReference type="NCBI Taxonomy" id="487165"/>
    <lineage>
        <taxon>Bacteria</taxon>
        <taxon>Bacillati</taxon>
        <taxon>Actinomycetota</taxon>
        <taxon>Actinomycetes</taxon>
        <taxon>Kitasatosporales</taxon>
        <taxon>Streptomycetaceae</taxon>
        <taxon>Streptomyces</taxon>
    </lineage>
</organism>
<proteinExistence type="predicted"/>
<comment type="caution">
    <text evidence="2">The sequence shown here is derived from an EMBL/GenBank/DDBJ whole genome shotgun (WGS) entry which is preliminary data.</text>
</comment>
<sequence length="106" mass="11901">MVLLVIIATISFGTFAWLTLMGAVMSHAVGLVSFLLYLVGAGILFAIGYFTARQVFDLSEQRSLVVGAALPVVYGASRLIWLKLGLPTPYSDYDRWRRQDHRDYWS</sequence>
<reference evidence="2 3" key="1">
    <citation type="submission" date="2017-05" db="EMBL/GenBank/DDBJ databases">
        <title>Biotechnological potential of actinobacteria isolated from South African environments.</title>
        <authorList>
            <person name="Le Roes-Hill M."/>
            <person name="Prins A."/>
            <person name="Durrell K.A."/>
        </authorList>
    </citation>
    <scope>NUCLEOTIDE SEQUENCE [LARGE SCALE GENOMIC DNA]</scope>
    <source>
        <strain evidence="2 3">HMC13</strain>
    </source>
</reference>
<keyword evidence="1" id="KW-0812">Transmembrane</keyword>
<evidence type="ECO:0000313" key="3">
    <source>
        <dbReference type="Proteomes" id="UP000195105"/>
    </source>
</evidence>
<feature type="transmembrane region" description="Helical" evidence="1">
    <location>
        <begin position="32"/>
        <end position="52"/>
    </location>
</feature>
<gene>
    <name evidence="2" type="ORF">CA983_33950</name>
</gene>